<protein>
    <submittedName>
        <fullName evidence="1">Uncharacterized protein</fullName>
    </submittedName>
</protein>
<gene>
    <name evidence="1" type="ORF">A11K_0108785</name>
</gene>
<dbReference type="EMBL" id="AKBN01000458">
    <property type="protein sequence ID" value="KFA02577.1"/>
    <property type="molecule type" value="Genomic_DNA"/>
</dbReference>
<reference evidence="1" key="1">
    <citation type="submission" date="2012-05" db="EMBL/GenBank/DDBJ databases">
        <authorList>
            <person name="Studholme D.J."/>
            <person name="Wasukira A."/>
            <person name="Grant M."/>
        </authorList>
    </citation>
    <scope>NUCLEOTIDE SEQUENCE [LARGE SCALE GENOMIC DNA]</scope>
    <source>
        <strain evidence="1">NCPPB 890</strain>
    </source>
</reference>
<organism evidence="1">
    <name type="scientific">Xanthomonas vasicola pv. vasculorum NCPPB 890</name>
    <dbReference type="NCBI Taxonomy" id="1184265"/>
    <lineage>
        <taxon>Bacteria</taxon>
        <taxon>Pseudomonadati</taxon>
        <taxon>Pseudomonadota</taxon>
        <taxon>Gammaproteobacteria</taxon>
        <taxon>Lysobacterales</taxon>
        <taxon>Lysobacteraceae</taxon>
        <taxon>Xanthomonas</taxon>
    </lineage>
</organism>
<comment type="caution">
    <text evidence="1">The sequence shown here is derived from an EMBL/GenBank/DDBJ whole genome shotgun (WGS) entry which is preliminary data.</text>
</comment>
<accession>A0A836P3K9</accession>
<dbReference type="AlphaFoldDB" id="A0A836P3K9"/>
<sequence>MTTAVSAKSSLRFHLIRHIFESSQGTNHDYIFRKDQAALALIIDGLVAPIAVPRPQLRTSICLFGEQLKT</sequence>
<proteinExistence type="predicted"/>
<name>A0A836P3K9_XANVA</name>
<evidence type="ECO:0000313" key="1">
    <source>
        <dbReference type="EMBL" id="KFA02577.1"/>
    </source>
</evidence>